<protein>
    <submittedName>
        <fullName evidence="1">Uncharacterized protein</fullName>
    </submittedName>
</protein>
<evidence type="ECO:0000313" key="1">
    <source>
        <dbReference type="EMBL" id="CAB5224821.1"/>
    </source>
</evidence>
<dbReference type="InterPro" id="IPR029055">
    <property type="entry name" value="Ntn_hydrolases_N"/>
</dbReference>
<dbReference type="SUPFAM" id="SSF56235">
    <property type="entry name" value="N-terminal nucleophile aminohydrolases (Ntn hydrolases)"/>
    <property type="match status" value="1"/>
</dbReference>
<proteinExistence type="predicted"/>
<gene>
    <name evidence="1" type="ORF">UFOVP744_17</name>
</gene>
<reference evidence="1" key="1">
    <citation type="submission" date="2020-05" db="EMBL/GenBank/DDBJ databases">
        <authorList>
            <person name="Chiriac C."/>
            <person name="Salcher M."/>
            <person name="Ghai R."/>
            <person name="Kavagutti S V."/>
        </authorList>
    </citation>
    <scope>NUCLEOTIDE SEQUENCE</scope>
</reference>
<name>A0A6J7X271_9CAUD</name>
<dbReference type="EMBL" id="LR798338">
    <property type="protein sequence ID" value="CAB5224821.1"/>
    <property type="molecule type" value="Genomic_DNA"/>
</dbReference>
<sequence length="189" mass="20543">MTTLAAIQGDGWSVIGCDSRSSDDSGRPIDMATPKIVENNGILIAGSGAGRGSNLLQYGWKAPRPGAGENLDLFVTKKFIPAMRKLFIDAGYDMKEDGDAAAHDSQFLISIRGIIYPIFEDYSWDRDVRGIYYSGSGGDIAIGVMEALRVDRVETAIQAEKIIKKAISISTKWDIYTGGPIVTKIQYSK</sequence>
<dbReference type="Gene3D" id="3.60.20.10">
    <property type="entry name" value="Glutamine Phosphoribosylpyrophosphate, subunit 1, domain 1"/>
    <property type="match status" value="1"/>
</dbReference>
<accession>A0A6J7X271</accession>
<organism evidence="1">
    <name type="scientific">uncultured Caudovirales phage</name>
    <dbReference type="NCBI Taxonomy" id="2100421"/>
    <lineage>
        <taxon>Viruses</taxon>
        <taxon>Duplodnaviria</taxon>
        <taxon>Heunggongvirae</taxon>
        <taxon>Uroviricota</taxon>
        <taxon>Caudoviricetes</taxon>
        <taxon>Peduoviridae</taxon>
        <taxon>Maltschvirus</taxon>
        <taxon>Maltschvirus maltsch</taxon>
    </lineage>
</organism>